<evidence type="ECO:0000313" key="2">
    <source>
        <dbReference type="EMBL" id="KKM25411.1"/>
    </source>
</evidence>
<dbReference type="EMBL" id="LAZR01012726">
    <property type="protein sequence ID" value="KKM25411.1"/>
    <property type="molecule type" value="Genomic_DNA"/>
</dbReference>
<keyword evidence="1" id="KW-0472">Membrane</keyword>
<organism evidence="2">
    <name type="scientific">marine sediment metagenome</name>
    <dbReference type="NCBI Taxonomy" id="412755"/>
    <lineage>
        <taxon>unclassified sequences</taxon>
        <taxon>metagenomes</taxon>
        <taxon>ecological metagenomes</taxon>
    </lineage>
</organism>
<keyword evidence="1" id="KW-0812">Transmembrane</keyword>
<keyword evidence="1" id="KW-1133">Transmembrane helix</keyword>
<proteinExistence type="predicted"/>
<accession>A0A0F9ICU2</accession>
<gene>
    <name evidence="2" type="ORF">LCGC14_1595240</name>
</gene>
<name>A0A0F9ICU2_9ZZZZ</name>
<protein>
    <submittedName>
        <fullName evidence="2">Uncharacterized protein</fullName>
    </submittedName>
</protein>
<reference evidence="2" key="1">
    <citation type="journal article" date="2015" name="Nature">
        <title>Complex archaea that bridge the gap between prokaryotes and eukaryotes.</title>
        <authorList>
            <person name="Spang A."/>
            <person name="Saw J.H."/>
            <person name="Jorgensen S.L."/>
            <person name="Zaremba-Niedzwiedzka K."/>
            <person name="Martijn J."/>
            <person name="Lind A.E."/>
            <person name="van Eijk R."/>
            <person name="Schleper C."/>
            <person name="Guy L."/>
            <person name="Ettema T.J."/>
        </authorList>
    </citation>
    <scope>NUCLEOTIDE SEQUENCE</scope>
</reference>
<comment type="caution">
    <text evidence="2">The sequence shown here is derived from an EMBL/GenBank/DDBJ whole genome shotgun (WGS) entry which is preliminary data.</text>
</comment>
<evidence type="ECO:0000256" key="1">
    <source>
        <dbReference type="SAM" id="Phobius"/>
    </source>
</evidence>
<dbReference type="AlphaFoldDB" id="A0A0F9ICU2"/>
<sequence>MTKLRTIWEYTQIIVRVLADWIQPIGMMLAALGAWAAAITYMAPLLHDKFPGLFADIMVFCLAVGPPIWAIRHLHHQFTTHDAEDEDEVTEEATDAPV</sequence>
<feature type="transmembrane region" description="Helical" evidence="1">
    <location>
        <begin position="50"/>
        <end position="71"/>
    </location>
</feature>
<feature type="transmembrane region" description="Helical" evidence="1">
    <location>
        <begin position="21"/>
        <end position="44"/>
    </location>
</feature>